<feature type="region of interest" description="Disordered" evidence="1">
    <location>
        <begin position="74"/>
        <end position="113"/>
    </location>
</feature>
<protein>
    <submittedName>
        <fullName evidence="2">1953_t:CDS:1</fullName>
    </submittedName>
</protein>
<evidence type="ECO:0000256" key="1">
    <source>
        <dbReference type="SAM" id="MobiDB-lite"/>
    </source>
</evidence>
<gene>
    <name evidence="2" type="ORF">RFULGI_LOCUS19264</name>
</gene>
<evidence type="ECO:0000313" key="3">
    <source>
        <dbReference type="Proteomes" id="UP000789396"/>
    </source>
</evidence>
<dbReference type="AlphaFoldDB" id="A0A9N9P8Y4"/>
<feature type="non-terminal residue" evidence="2">
    <location>
        <position position="113"/>
    </location>
</feature>
<dbReference type="OrthoDB" id="2405098at2759"/>
<organism evidence="2 3">
    <name type="scientific">Racocetra fulgida</name>
    <dbReference type="NCBI Taxonomy" id="60492"/>
    <lineage>
        <taxon>Eukaryota</taxon>
        <taxon>Fungi</taxon>
        <taxon>Fungi incertae sedis</taxon>
        <taxon>Mucoromycota</taxon>
        <taxon>Glomeromycotina</taxon>
        <taxon>Glomeromycetes</taxon>
        <taxon>Diversisporales</taxon>
        <taxon>Gigasporaceae</taxon>
        <taxon>Racocetra</taxon>
    </lineage>
</organism>
<feature type="compositionally biased region" description="Acidic residues" evidence="1">
    <location>
        <begin position="77"/>
        <end position="98"/>
    </location>
</feature>
<evidence type="ECO:0000313" key="2">
    <source>
        <dbReference type="EMBL" id="CAG8816471.1"/>
    </source>
</evidence>
<dbReference type="Proteomes" id="UP000789396">
    <property type="component" value="Unassembled WGS sequence"/>
</dbReference>
<feature type="compositionally biased region" description="Polar residues" evidence="1">
    <location>
        <begin position="102"/>
        <end position="113"/>
    </location>
</feature>
<dbReference type="EMBL" id="CAJVPZ010092874">
    <property type="protein sequence ID" value="CAG8816471.1"/>
    <property type="molecule type" value="Genomic_DNA"/>
</dbReference>
<name>A0A9N9P8Y4_9GLOM</name>
<keyword evidence="3" id="KW-1185">Reference proteome</keyword>
<reference evidence="2" key="1">
    <citation type="submission" date="2021-06" db="EMBL/GenBank/DDBJ databases">
        <authorList>
            <person name="Kallberg Y."/>
            <person name="Tangrot J."/>
            <person name="Rosling A."/>
        </authorList>
    </citation>
    <scope>NUCLEOTIDE SEQUENCE</scope>
    <source>
        <strain evidence="2">IN212</strain>
    </source>
</reference>
<feature type="non-terminal residue" evidence="2">
    <location>
        <position position="1"/>
    </location>
</feature>
<proteinExistence type="predicted"/>
<accession>A0A9N9P8Y4</accession>
<sequence>ADKFTQDMMTLPNNSSVPYLYLFKEERADFREENLTTLDQKIIYGKLHGMYKKALNKVLQNKSRSQELINLLQGFAEDGDNDDSSDLDEGQESDDDIDKENINPQLQNPKKQQ</sequence>
<comment type="caution">
    <text evidence="2">The sequence shown here is derived from an EMBL/GenBank/DDBJ whole genome shotgun (WGS) entry which is preliminary data.</text>
</comment>